<feature type="region of interest" description="Disordered" evidence="1">
    <location>
        <begin position="81"/>
        <end position="128"/>
    </location>
</feature>
<proteinExistence type="predicted"/>
<feature type="compositionally biased region" description="Gly residues" evidence="1">
    <location>
        <begin position="81"/>
        <end position="96"/>
    </location>
</feature>
<keyword evidence="3" id="KW-1185">Reference proteome</keyword>
<reference evidence="2" key="1">
    <citation type="submission" date="2023-04" db="EMBL/GenBank/DDBJ databases">
        <authorList>
            <person name="Vijverberg K."/>
            <person name="Xiong W."/>
            <person name="Schranz E."/>
        </authorList>
    </citation>
    <scope>NUCLEOTIDE SEQUENCE</scope>
</reference>
<evidence type="ECO:0000256" key="1">
    <source>
        <dbReference type="SAM" id="MobiDB-lite"/>
    </source>
</evidence>
<dbReference type="Proteomes" id="UP001177003">
    <property type="component" value="Chromosome 5"/>
</dbReference>
<evidence type="ECO:0000313" key="2">
    <source>
        <dbReference type="EMBL" id="CAI9285747.1"/>
    </source>
</evidence>
<evidence type="ECO:0000313" key="3">
    <source>
        <dbReference type="Proteomes" id="UP001177003"/>
    </source>
</evidence>
<accession>A0AA36E844</accession>
<dbReference type="AlphaFoldDB" id="A0AA36E844"/>
<organism evidence="2 3">
    <name type="scientific">Lactuca saligna</name>
    <name type="common">Willowleaf lettuce</name>
    <dbReference type="NCBI Taxonomy" id="75948"/>
    <lineage>
        <taxon>Eukaryota</taxon>
        <taxon>Viridiplantae</taxon>
        <taxon>Streptophyta</taxon>
        <taxon>Embryophyta</taxon>
        <taxon>Tracheophyta</taxon>
        <taxon>Spermatophyta</taxon>
        <taxon>Magnoliopsida</taxon>
        <taxon>eudicotyledons</taxon>
        <taxon>Gunneridae</taxon>
        <taxon>Pentapetalae</taxon>
        <taxon>asterids</taxon>
        <taxon>campanulids</taxon>
        <taxon>Asterales</taxon>
        <taxon>Asteraceae</taxon>
        <taxon>Cichorioideae</taxon>
        <taxon>Cichorieae</taxon>
        <taxon>Lactucinae</taxon>
        <taxon>Lactuca</taxon>
    </lineage>
</organism>
<name>A0AA36E844_LACSI</name>
<sequence>MGVVWEFLEPVVLGKNGGKGGTMYWLGTLLFGNGGGVAWVRVDGEIWLWVKTNCMIAKTEGSGSSGDGAIMGYGGGPPYDGVALRGGGGPPDGGAGSRDNGMPADDDVASRDGDGPPEDVSVLRDGDGLPEDGTVGVLVASNDAIGCIGICGDSDGSPVVFFAMRS</sequence>
<gene>
    <name evidence="2" type="ORF">LSALG_LOCUS25206</name>
</gene>
<dbReference type="EMBL" id="OX465081">
    <property type="protein sequence ID" value="CAI9285747.1"/>
    <property type="molecule type" value="Genomic_DNA"/>
</dbReference>
<protein>
    <submittedName>
        <fullName evidence="2">Uncharacterized protein</fullName>
    </submittedName>
</protein>